<keyword evidence="2" id="KW-0472">Membrane</keyword>
<keyword evidence="4" id="KW-1185">Reference proteome</keyword>
<feature type="region of interest" description="Disordered" evidence="1">
    <location>
        <begin position="738"/>
        <end position="782"/>
    </location>
</feature>
<feature type="region of interest" description="Disordered" evidence="1">
    <location>
        <begin position="895"/>
        <end position="919"/>
    </location>
</feature>
<reference evidence="3" key="1">
    <citation type="submission" date="2020-08" db="EMBL/GenBank/DDBJ databases">
        <title>Spodoptera exigua strain:BAW_Kor-Di-RS1 Genome sequencing and assembly.</title>
        <authorList>
            <person name="Kim J."/>
            <person name="Nam H.Y."/>
            <person name="Kwon M."/>
            <person name="Choi J.H."/>
            <person name="Cho S.R."/>
            <person name="Kim G.-H."/>
        </authorList>
    </citation>
    <scope>NUCLEOTIDE SEQUENCE</scope>
    <source>
        <strain evidence="3">BAW_Kor-Di-RS1</strain>
        <tissue evidence="3">Whole-body</tissue>
    </source>
</reference>
<gene>
    <name evidence="3" type="ORF">HW555_003208</name>
</gene>
<sequence>MIITKLGKMSLGDVTSARSSPAPEACPECDTSASVTSDLHKYQVACTCKPSSAQYACADDPGPPAPAKTDTPPALPPRPPTSVLAATNRRNNTSVGCNGNDGTCRRRKYAWWCVGCGALAAALGGLLAAQHILLRAYTASPQHLETVPAAVPAAMLVLTGVCIMSLARRRNRYSYMIKVVGACCLVCALTCVLVTITTTVIHMNKLQTLKFCEYTKLTRTCTCFSMPPDTQHSSADDEGVRCVFEGVSECGVVHGALYWCLRGVFALSVSAVLVCIFSCMLAYQLLSHERKKMYWEQLELRCRSLYRPSAGQAAPSAGRPVQSNCSCCAQCHPTQPAWDISLQHRFWAPGRIGNLYSPNPGTGRKTSAWSWFPWPRIPAAEWVCPNQGIVPTDFAKRKLRKPNKRKDTTTDTLTPSTKLRLIERKLLARLRKEPVLRKYKETLRKDREVLFRAKEISLSRISLKKALVRRVEVSTRRPEHHLHHQDPAAATLLHHHHMDHRTNIHDHPSNIQPHTCARNSYLMHQNLPPTELNRINPDLTRINPELARINPELARVNPELARINPELAEFARLNPDLARLNPELARLNPELAHMGQMYPQDVAEMARLQAELAHMPPEARFNTLRGHLVPYRCQRLGMSASNLHRDCRIDDTVAIECLHQKSVSKVSDQSSDSCQKQGKENLGFQNDKHSPIRSSMQDCRVANQNAESEVYFADVSSCCNAECCMNANVSALVGTIENHPESTSESDTGSFTLTRQQRPQPQVGSKRRPRQAEKHIKNQEKMRQVLNNSIRLTEHQIEQLNNSMRMNERMERERMSDRMNETRLSERINDSRDRLNDRERIERMNDCRISDRMNETRLSERMNDSRDRLNEGRVCERERMERLNDSRISDRMNETRMSERMNETRMSERMNDSRDRLNDSRNCEVIDPRIERMNDSRISDRMNETRLSERMNDSRVCERMNEARMERMNDSKLSDRSDTRHSDRMNDSRLERLNDSRLERMSEMNSSIRIDGSPKMRTHISPLRIPRSSPKNVPKDHPRQSSSDSNKPEFRQISPLSPNTEESLLSDDDRPQDQVYSNDPETSKCLGPDSQYEPVRDGKEEILKTNHHHCYSDTNTMDSGWQSGSEKQVTD</sequence>
<feature type="compositionally biased region" description="Basic and acidic residues" evidence="1">
    <location>
        <begin position="770"/>
        <end position="782"/>
    </location>
</feature>
<protein>
    <submittedName>
        <fullName evidence="3">Uncharacterized protein</fullName>
    </submittedName>
</protein>
<dbReference type="PANTHER" id="PTHR39952">
    <property type="entry name" value="FI02073P"/>
    <property type="match status" value="1"/>
</dbReference>
<evidence type="ECO:0000313" key="4">
    <source>
        <dbReference type="Proteomes" id="UP000648187"/>
    </source>
</evidence>
<feature type="region of interest" description="Disordered" evidence="1">
    <location>
        <begin position="59"/>
        <end position="80"/>
    </location>
</feature>
<feature type="transmembrane region" description="Helical" evidence="2">
    <location>
        <begin position="109"/>
        <end position="129"/>
    </location>
</feature>
<keyword evidence="2" id="KW-0812">Transmembrane</keyword>
<dbReference type="PANTHER" id="PTHR39952:SF1">
    <property type="match status" value="1"/>
</dbReference>
<feature type="compositionally biased region" description="Basic and acidic residues" evidence="1">
    <location>
        <begin position="1094"/>
        <end position="1104"/>
    </location>
</feature>
<feature type="region of interest" description="Disordered" evidence="1">
    <location>
        <begin position="965"/>
        <end position="1131"/>
    </location>
</feature>
<feature type="compositionally biased region" description="Basic and acidic residues" evidence="1">
    <location>
        <begin position="965"/>
        <end position="1002"/>
    </location>
</feature>
<keyword evidence="2" id="KW-1133">Transmembrane helix</keyword>
<evidence type="ECO:0000256" key="2">
    <source>
        <dbReference type="SAM" id="Phobius"/>
    </source>
</evidence>
<comment type="caution">
    <text evidence="3">The sequence shown here is derived from an EMBL/GenBank/DDBJ whole genome shotgun (WGS) entry which is preliminary data.</text>
</comment>
<feature type="compositionally biased region" description="Polar residues" evidence="1">
    <location>
        <begin position="1054"/>
        <end position="1063"/>
    </location>
</feature>
<name>A0A835GPV0_SPOEX</name>
<dbReference type="EMBL" id="JACKWZ010000030">
    <property type="protein sequence ID" value="KAF9420661.1"/>
    <property type="molecule type" value="Genomic_DNA"/>
</dbReference>
<proteinExistence type="predicted"/>
<feature type="transmembrane region" description="Helical" evidence="2">
    <location>
        <begin position="179"/>
        <end position="201"/>
    </location>
</feature>
<feature type="region of interest" description="Disordered" evidence="1">
    <location>
        <begin position="668"/>
        <end position="689"/>
    </location>
</feature>
<evidence type="ECO:0000256" key="1">
    <source>
        <dbReference type="SAM" id="MobiDB-lite"/>
    </source>
</evidence>
<accession>A0A835GPV0</accession>
<feature type="compositionally biased region" description="Polar residues" evidence="1">
    <location>
        <begin position="741"/>
        <end position="763"/>
    </location>
</feature>
<dbReference type="Proteomes" id="UP000648187">
    <property type="component" value="Unassembled WGS sequence"/>
</dbReference>
<feature type="transmembrane region" description="Helical" evidence="2">
    <location>
        <begin position="149"/>
        <end position="167"/>
    </location>
</feature>
<feature type="compositionally biased region" description="Polar residues" evidence="1">
    <location>
        <begin position="1112"/>
        <end position="1131"/>
    </location>
</feature>
<organism evidence="3 4">
    <name type="scientific">Spodoptera exigua</name>
    <name type="common">Beet armyworm</name>
    <name type="synonym">Noctua fulgens</name>
    <dbReference type="NCBI Taxonomy" id="7107"/>
    <lineage>
        <taxon>Eukaryota</taxon>
        <taxon>Metazoa</taxon>
        <taxon>Ecdysozoa</taxon>
        <taxon>Arthropoda</taxon>
        <taxon>Hexapoda</taxon>
        <taxon>Insecta</taxon>
        <taxon>Pterygota</taxon>
        <taxon>Neoptera</taxon>
        <taxon>Endopterygota</taxon>
        <taxon>Lepidoptera</taxon>
        <taxon>Glossata</taxon>
        <taxon>Ditrysia</taxon>
        <taxon>Noctuoidea</taxon>
        <taxon>Noctuidae</taxon>
        <taxon>Amphipyrinae</taxon>
        <taxon>Spodoptera</taxon>
    </lineage>
</organism>
<dbReference type="AlphaFoldDB" id="A0A835GPV0"/>
<evidence type="ECO:0000313" key="3">
    <source>
        <dbReference type="EMBL" id="KAF9420661.1"/>
    </source>
</evidence>